<sequence length="315" mass="35924">MTPALAIIPPDPDARDFAAELQASTVACRLRHERLGTRRALTRGQIEQVAERFAADRRALSGSKRLLDTKDPAFRAVMRVHAAATDYWHSMTVPFPEAGIRLIRRERVQEFQQRMEEFRTSLVRSARQLQAKYAELRERARDELGSLFNDGDYPPRVDDAFSLDWDFPSVEPPNYLRQLAPELYARESERMRGRFEEAIRLTEAAFLERFGELVRHLAERLSGEADGRPKVFRASAITNLSAFFDEFQRLDIGSSSELQDLVSRAQRLVQGVRPDDLRSDFTTRTAVAAGLAEIQDVMDGMMVARPRRAISLVED</sequence>
<evidence type="ECO:0000313" key="2">
    <source>
        <dbReference type="EMBL" id="MBB6070326.1"/>
    </source>
</evidence>
<evidence type="ECO:0000313" key="3">
    <source>
        <dbReference type="Proteomes" id="UP000582837"/>
    </source>
</evidence>
<protein>
    <recommendedName>
        <fullName evidence="4">DUF3150 domain-containing protein</fullName>
    </recommendedName>
</protein>
<reference evidence="2 3" key="1">
    <citation type="submission" date="2020-08" db="EMBL/GenBank/DDBJ databases">
        <title>Genomic Encyclopedia of Type Strains, Phase IV (KMG-IV): sequencing the most valuable type-strain genomes for metagenomic binning, comparative biology and taxonomic classification.</title>
        <authorList>
            <person name="Goeker M."/>
        </authorList>
    </citation>
    <scope>NUCLEOTIDE SEQUENCE [LARGE SCALE GENOMIC DNA]</scope>
    <source>
        <strain evidence="2 3">DSM 29007</strain>
    </source>
</reference>
<evidence type="ECO:0008006" key="4">
    <source>
        <dbReference type="Google" id="ProtNLM"/>
    </source>
</evidence>
<proteinExistence type="predicted"/>
<name>A0A841GXG4_9BACT</name>
<feature type="coiled-coil region" evidence="1">
    <location>
        <begin position="119"/>
        <end position="146"/>
    </location>
</feature>
<keyword evidence="1" id="KW-0175">Coiled coil</keyword>
<dbReference type="Proteomes" id="UP000582837">
    <property type="component" value="Unassembled WGS sequence"/>
</dbReference>
<dbReference type="AlphaFoldDB" id="A0A841GXG4"/>
<evidence type="ECO:0000256" key="1">
    <source>
        <dbReference type="SAM" id="Coils"/>
    </source>
</evidence>
<organism evidence="2 3">
    <name type="scientific">Longimicrobium terrae</name>
    <dbReference type="NCBI Taxonomy" id="1639882"/>
    <lineage>
        <taxon>Bacteria</taxon>
        <taxon>Pseudomonadati</taxon>
        <taxon>Gemmatimonadota</taxon>
        <taxon>Longimicrobiia</taxon>
        <taxon>Longimicrobiales</taxon>
        <taxon>Longimicrobiaceae</taxon>
        <taxon>Longimicrobium</taxon>
    </lineage>
</organism>
<accession>A0A841GXG4</accession>
<comment type="caution">
    <text evidence="2">The sequence shown here is derived from an EMBL/GenBank/DDBJ whole genome shotgun (WGS) entry which is preliminary data.</text>
</comment>
<keyword evidence="3" id="KW-1185">Reference proteome</keyword>
<dbReference type="RefSeq" id="WP_170035718.1">
    <property type="nucleotide sequence ID" value="NZ_JABDTL010000001.1"/>
</dbReference>
<gene>
    <name evidence="2" type="ORF">HNQ61_001945</name>
</gene>
<dbReference type="EMBL" id="JACHIA010000004">
    <property type="protein sequence ID" value="MBB6070326.1"/>
    <property type="molecule type" value="Genomic_DNA"/>
</dbReference>